<sequence length="60" mass="6530">MPVLRNADHPAARATDSVLARYSVAVLGAWAAETATYPFDLTKTRLQIQSEVAATKHGYK</sequence>
<feature type="non-terminal residue" evidence="7">
    <location>
        <position position="60"/>
    </location>
</feature>
<dbReference type="InterPro" id="IPR018108">
    <property type="entry name" value="MCP_transmembrane"/>
</dbReference>
<comment type="caution">
    <text evidence="7">The sequence shown here is derived from an EMBL/GenBank/DDBJ whole genome shotgun (WGS) entry which is preliminary data.</text>
</comment>
<protein>
    <submittedName>
        <fullName evidence="7">Mitochondrial brown fat uncoupling protein</fullName>
    </submittedName>
</protein>
<evidence type="ECO:0000256" key="1">
    <source>
        <dbReference type="ARBA" id="ARBA00004141"/>
    </source>
</evidence>
<keyword evidence="8" id="KW-1185">Reference proteome</keyword>
<dbReference type="Gene3D" id="1.50.40.10">
    <property type="entry name" value="Mitochondrial carrier domain"/>
    <property type="match status" value="1"/>
</dbReference>
<dbReference type="KEGG" id="dpl:KGM_205355A"/>
<dbReference type="Pfam" id="PF00153">
    <property type="entry name" value="Mito_carr"/>
    <property type="match status" value="1"/>
</dbReference>
<dbReference type="AlphaFoldDB" id="A0A212EZK2"/>
<name>A0A212EZK2_DANPL</name>
<dbReference type="EMBL" id="AGBW02011256">
    <property type="protein sequence ID" value="OWR46929.1"/>
    <property type="molecule type" value="Genomic_DNA"/>
</dbReference>
<comment type="similarity">
    <text evidence="2 6">Belongs to the mitochondrial carrier (TC 2.A.29) family.</text>
</comment>
<evidence type="ECO:0000256" key="2">
    <source>
        <dbReference type="ARBA" id="ARBA00006375"/>
    </source>
</evidence>
<keyword evidence="6" id="KW-0813">Transport</keyword>
<dbReference type="SUPFAM" id="SSF103506">
    <property type="entry name" value="Mitochondrial carrier"/>
    <property type="match status" value="1"/>
</dbReference>
<evidence type="ECO:0000313" key="7">
    <source>
        <dbReference type="EMBL" id="OWR46929.1"/>
    </source>
</evidence>
<dbReference type="InterPro" id="IPR023395">
    <property type="entry name" value="MCP_dom_sf"/>
</dbReference>
<evidence type="ECO:0000313" key="8">
    <source>
        <dbReference type="Proteomes" id="UP000007151"/>
    </source>
</evidence>
<evidence type="ECO:0000256" key="6">
    <source>
        <dbReference type="RuleBase" id="RU000488"/>
    </source>
</evidence>
<dbReference type="PROSITE" id="PS50920">
    <property type="entry name" value="SOLCAR"/>
    <property type="match status" value="1"/>
</dbReference>
<dbReference type="GO" id="GO:0016020">
    <property type="term" value="C:membrane"/>
    <property type="evidence" value="ECO:0007669"/>
    <property type="project" value="UniProtKB-SubCell"/>
</dbReference>
<keyword evidence="4 5" id="KW-0472">Membrane</keyword>
<evidence type="ECO:0000256" key="3">
    <source>
        <dbReference type="ARBA" id="ARBA00022692"/>
    </source>
</evidence>
<comment type="subcellular location">
    <subcellularLocation>
        <location evidence="1">Membrane</location>
        <topology evidence="1">Multi-pass membrane protein</topology>
    </subcellularLocation>
</comment>
<feature type="repeat" description="Solcar" evidence="5">
    <location>
        <begin position="16"/>
        <end position="60"/>
    </location>
</feature>
<accession>A0A212EZK2</accession>
<proteinExistence type="inferred from homology"/>
<organism evidence="7 8">
    <name type="scientific">Danaus plexippus plexippus</name>
    <dbReference type="NCBI Taxonomy" id="278856"/>
    <lineage>
        <taxon>Eukaryota</taxon>
        <taxon>Metazoa</taxon>
        <taxon>Ecdysozoa</taxon>
        <taxon>Arthropoda</taxon>
        <taxon>Hexapoda</taxon>
        <taxon>Insecta</taxon>
        <taxon>Pterygota</taxon>
        <taxon>Neoptera</taxon>
        <taxon>Endopterygota</taxon>
        <taxon>Lepidoptera</taxon>
        <taxon>Glossata</taxon>
        <taxon>Ditrysia</taxon>
        <taxon>Papilionoidea</taxon>
        <taxon>Nymphalidae</taxon>
        <taxon>Danainae</taxon>
        <taxon>Danaini</taxon>
        <taxon>Danaina</taxon>
        <taxon>Danaus</taxon>
        <taxon>Danaus</taxon>
    </lineage>
</organism>
<evidence type="ECO:0000256" key="4">
    <source>
        <dbReference type="ARBA" id="ARBA00023136"/>
    </source>
</evidence>
<evidence type="ECO:0000256" key="5">
    <source>
        <dbReference type="PROSITE-ProRule" id="PRU00282"/>
    </source>
</evidence>
<keyword evidence="3 5" id="KW-0812">Transmembrane</keyword>
<gene>
    <name evidence="7" type="ORF">KGM_205355A</name>
</gene>
<dbReference type="Proteomes" id="UP000007151">
    <property type="component" value="Unassembled WGS sequence"/>
</dbReference>
<dbReference type="InParanoid" id="A0A212EZK2"/>
<reference evidence="7 8" key="1">
    <citation type="journal article" date="2011" name="Cell">
        <title>The monarch butterfly genome yields insights into long-distance migration.</title>
        <authorList>
            <person name="Zhan S."/>
            <person name="Merlin C."/>
            <person name="Boore J.L."/>
            <person name="Reppert S.M."/>
        </authorList>
    </citation>
    <scope>NUCLEOTIDE SEQUENCE [LARGE SCALE GENOMIC DNA]</scope>
    <source>
        <strain evidence="7">F-2</strain>
    </source>
</reference>